<dbReference type="HOGENOM" id="CLU_3239354_0_0_6"/>
<dbReference type="AlphaFoldDB" id="S5NMD4"/>
<organism evidence="1 2">
    <name type="scientific">Salmonella bongori N268-08</name>
    <dbReference type="NCBI Taxonomy" id="1197719"/>
    <lineage>
        <taxon>Bacteria</taxon>
        <taxon>Pseudomonadati</taxon>
        <taxon>Pseudomonadota</taxon>
        <taxon>Gammaproteobacteria</taxon>
        <taxon>Enterobacterales</taxon>
        <taxon>Enterobacteriaceae</taxon>
        <taxon>Salmonella</taxon>
    </lineage>
</organism>
<dbReference type="EMBL" id="CP006608">
    <property type="protein sequence ID" value="AGR61422.1"/>
    <property type="molecule type" value="Genomic_DNA"/>
</dbReference>
<protein>
    <submittedName>
        <fullName evidence="1">Uncharacterized protein</fullName>
    </submittedName>
</protein>
<sequence>MRILPDINVNALPYLQLMRDVGRISASAFRRTVRLINILHRHP</sequence>
<dbReference type="Proteomes" id="UP000015042">
    <property type="component" value="Chromosome"/>
</dbReference>
<evidence type="ECO:0000313" key="2">
    <source>
        <dbReference type="Proteomes" id="UP000015042"/>
    </source>
</evidence>
<dbReference type="PATRIC" id="fig|1197719.3.peg.4233"/>
<accession>S5NMD4</accession>
<reference evidence="1 2" key="1">
    <citation type="submission" date="2013-07" db="EMBL/GenBank/DDBJ databases">
        <title>Genome sequence of Salmonella bongori N268-08 - a rare clinical isolate.</title>
        <authorList>
            <person name="Marti R."/>
            <person name="Hagens S."/>
            <person name="Loessner M.J."/>
            <person name="Klumpp J."/>
        </authorList>
    </citation>
    <scope>NUCLEOTIDE SEQUENCE [LARGE SCALE GENOMIC DNA]</scope>
    <source>
        <strain evidence="1 2">N268-08</strain>
    </source>
</reference>
<proteinExistence type="predicted"/>
<gene>
    <name evidence="1" type="ORF">A464_4239</name>
</gene>
<evidence type="ECO:0000313" key="1">
    <source>
        <dbReference type="EMBL" id="AGR61422.1"/>
    </source>
</evidence>
<name>S5NMD4_SALBN</name>
<dbReference type="KEGG" id="sbz:A464_4239"/>